<dbReference type="InterPro" id="IPR010985">
    <property type="entry name" value="Ribbon_hlx_hlx"/>
</dbReference>
<dbReference type="InterPro" id="IPR036551">
    <property type="entry name" value="Flavin_trans-like"/>
</dbReference>
<keyword evidence="3 4" id="KW-0288">FMN</keyword>
<dbReference type="SUPFAM" id="SSF102645">
    <property type="entry name" value="CoaB-like"/>
    <property type="match status" value="1"/>
</dbReference>
<feature type="region of interest" description="Phosphopantothenate--cysteine ligase" evidence="3">
    <location>
        <begin position="264"/>
        <end position="488"/>
    </location>
</feature>
<keyword evidence="3 4" id="KW-0285">Flavoprotein</keyword>
<dbReference type="GO" id="GO:0015937">
    <property type="term" value="P:coenzyme A biosynthetic process"/>
    <property type="evidence" value="ECO:0007669"/>
    <property type="project" value="UniProtKB-UniRule"/>
</dbReference>
<organism evidence="8 9">
    <name type="scientific">Bradyrhizobium diazoefficiens SEMIA 5080</name>
    <dbReference type="NCBI Taxonomy" id="754504"/>
    <lineage>
        <taxon>Bacteria</taxon>
        <taxon>Pseudomonadati</taxon>
        <taxon>Pseudomonadota</taxon>
        <taxon>Alphaproteobacteria</taxon>
        <taxon>Hyphomicrobiales</taxon>
        <taxon>Nitrobacteraceae</taxon>
        <taxon>Bradyrhizobium</taxon>
    </lineage>
</organism>
<comment type="function">
    <text evidence="3">Catalyzes two sequential steps in the biosynthesis of coenzyme A. In the first step cysteine is conjugated to 4'-phosphopantothenate to form 4-phosphopantothenoylcysteine. In the second step the latter compound is decarboxylated to form 4'-phosphopantotheine.</text>
</comment>
<dbReference type="EC" id="4.1.1.36" evidence="3"/>
<dbReference type="Pfam" id="PF22513">
    <property type="entry name" value="FitA-like_RHH"/>
    <property type="match status" value="1"/>
</dbReference>
<dbReference type="InterPro" id="IPR013321">
    <property type="entry name" value="Arc_rbn_hlx_hlx"/>
</dbReference>
<dbReference type="GO" id="GO:0010181">
    <property type="term" value="F:FMN binding"/>
    <property type="evidence" value="ECO:0007669"/>
    <property type="project" value="UniProtKB-UniRule"/>
</dbReference>
<dbReference type="Gene3D" id="3.40.50.10300">
    <property type="entry name" value="CoaB-like"/>
    <property type="match status" value="1"/>
</dbReference>
<comment type="pathway">
    <text evidence="3 4">Cofactor biosynthesis; coenzyme A biosynthesis; CoA from (R)-pantothenate: step 2/5.</text>
</comment>
<dbReference type="Pfam" id="PF02441">
    <property type="entry name" value="Flavoprotein"/>
    <property type="match status" value="1"/>
</dbReference>
<dbReference type="EMBL" id="ADOU02000007">
    <property type="protein sequence ID" value="KGJ65198.1"/>
    <property type="molecule type" value="Genomic_DNA"/>
</dbReference>
<dbReference type="InterPro" id="IPR035929">
    <property type="entry name" value="CoaB-like_sf"/>
</dbReference>
<keyword evidence="3" id="KW-0479">Metal-binding</keyword>
<sequence>MPEGVMASLTIRKLDEHVKTYLRLRSAKNHRSLEEEVRVILRELIEGREEPLTPFAVPPTASTAPTPQRTGALAEASVTLIIGGGIAAFKSLDLIRRLKERRIEVRCVLTNAAQQFVTPLSVSALSHERVYTDLFDPQSEFDAGHIRLARDCDLIVVAPATADLMAKMANGHADDLASAILLATNRKVLLAPAMNPLMWNNAATRRNVAQLQRDGVVLIGPNSGGMAEAGEAGIGRMSEALEIAAAAERLLRPPVPRPLAGKRVLITAGPTHEPIDPVRYIANRSSGKQGFAIAAAAQAAGAEVILVSGPVDLGDPQGVTVKHVESARQMLEQVQAALPADIAIFAAAVADWRVANEGEQKLKKTSAGMPPLQLVENPDILATISKLTDKRPPLVIGFAAETEHLIDNAKTKLARKGCDWIVANDVSPATGVMGGDRNTVHLISRKNGEKNGEIAVDSWPAMTKEQVATELIAHIVKSVIDKSLEPAS</sequence>
<proteinExistence type="inferred from homology"/>
<dbReference type="GO" id="GO:0071513">
    <property type="term" value="C:phosphopantothenoylcysteine decarboxylase complex"/>
    <property type="evidence" value="ECO:0007669"/>
    <property type="project" value="TreeGrafter"/>
</dbReference>
<dbReference type="GO" id="GO:0006355">
    <property type="term" value="P:regulation of DNA-templated transcription"/>
    <property type="evidence" value="ECO:0007669"/>
    <property type="project" value="InterPro"/>
</dbReference>
<dbReference type="Gene3D" id="1.10.1220.10">
    <property type="entry name" value="Met repressor-like"/>
    <property type="match status" value="1"/>
</dbReference>
<dbReference type="GO" id="GO:0015941">
    <property type="term" value="P:pantothenate catabolic process"/>
    <property type="evidence" value="ECO:0007669"/>
    <property type="project" value="InterPro"/>
</dbReference>
<evidence type="ECO:0000256" key="1">
    <source>
        <dbReference type="ARBA" id="ARBA00022793"/>
    </source>
</evidence>
<feature type="binding site" evidence="3">
    <location>
        <position position="416"/>
    </location>
    <ligand>
        <name>CTP</name>
        <dbReference type="ChEBI" id="CHEBI:37563"/>
    </ligand>
</feature>
<dbReference type="InterPro" id="IPR053853">
    <property type="entry name" value="FitA-like_RHH"/>
</dbReference>
<accession>A0A837C850</accession>
<evidence type="ECO:0000256" key="4">
    <source>
        <dbReference type="RuleBase" id="RU364078"/>
    </source>
</evidence>
<comment type="catalytic activity">
    <reaction evidence="3 4">
        <text>N-[(R)-4-phosphopantothenoyl]-L-cysteine + H(+) = (R)-4'-phosphopantetheine + CO2</text>
        <dbReference type="Rhea" id="RHEA:16793"/>
        <dbReference type="ChEBI" id="CHEBI:15378"/>
        <dbReference type="ChEBI" id="CHEBI:16526"/>
        <dbReference type="ChEBI" id="CHEBI:59458"/>
        <dbReference type="ChEBI" id="CHEBI:61723"/>
        <dbReference type="EC" id="4.1.1.36"/>
    </reaction>
</comment>
<feature type="binding site" evidence="3">
    <location>
        <position position="361"/>
    </location>
    <ligand>
        <name>CTP</name>
        <dbReference type="ChEBI" id="CHEBI:37563"/>
    </ligand>
</feature>
<feature type="binding site" evidence="3">
    <location>
        <position position="412"/>
    </location>
    <ligand>
        <name>CTP</name>
        <dbReference type="ChEBI" id="CHEBI:37563"/>
    </ligand>
</feature>
<evidence type="ECO:0000259" key="7">
    <source>
        <dbReference type="Pfam" id="PF22513"/>
    </source>
</evidence>
<dbReference type="SUPFAM" id="SSF47598">
    <property type="entry name" value="Ribbon-helix-helix"/>
    <property type="match status" value="1"/>
</dbReference>
<dbReference type="AlphaFoldDB" id="A0A837C850"/>
<dbReference type="SUPFAM" id="SSF52507">
    <property type="entry name" value="Homo-oligomeric flavin-containing Cys decarboxylases, HFCD"/>
    <property type="match status" value="1"/>
</dbReference>
<dbReference type="PANTHER" id="PTHR14359:SF6">
    <property type="entry name" value="PHOSPHOPANTOTHENOYLCYSTEINE DECARBOXYLASE"/>
    <property type="match status" value="1"/>
</dbReference>
<evidence type="ECO:0000259" key="6">
    <source>
        <dbReference type="Pfam" id="PF04127"/>
    </source>
</evidence>
<feature type="domain" description="Antitoxin FitA-like ribbon-helix-helix" evidence="7">
    <location>
        <begin position="7"/>
        <end position="43"/>
    </location>
</feature>
<feature type="region of interest" description="Phosphopantothenoylcysteine decarboxylase" evidence="3">
    <location>
        <begin position="1"/>
        <end position="263"/>
    </location>
</feature>
<evidence type="ECO:0000259" key="5">
    <source>
        <dbReference type="Pfam" id="PF02441"/>
    </source>
</evidence>
<dbReference type="Proteomes" id="UP000024900">
    <property type="component" value="Unassembled WGS sequence"/>
</dbReference>
<keyword evidence="3" id="KW-0460">Magnesium</keyword>
<protein>
    <recommendedName>
        <fullName evidence="3">Coenzyme A biosynthesis bifunctional protein CoaBC</fullName>
    </recommendedName>
    <alternativeName>
        <fullName evidence="3">DNA/pantothenate metabolism flavoprotein</fullName>
    </alternativeName>
    <alternativeName>
        <fullName evidence="3">Phosphopantothenoylcysteine synthetase/decarboxylase</fullName>
        <shortName evidence="3">PPCS-PPCDC</shortName>
    </alternativeName>
    <domain>
        <recommendedName>
            <fullName evidence="3">Phosphopantothenoylcysteine decarboxylase</fullName>
            <shortName evidence="3">PPC decarboxylase</shortName>
            <shortName evidence="3">PPC-DC</shortName>
            <ecNumber evidence="3">4.1.1.36</ecNumber>
        </recommendedName>
        <alternativeName>
            <fullName evidence="3">CoaC</fullName>
        </alternativeName>
    </domain>
    <domain>
        <recommendedName>
            <fullName evidence="3">Phosphopantothenate--cysteine ligase</fullName>
            <ecNumber evidence="3">6.3.2.5</ecNumber>
        </recommendedName>
        <alternativeName>
            <fullName evidence="3">CoaB</fullName>
        </alternativeName>
        <alternativeName>
            <fullName evidence="3">Phosphopantothenoylcysteine synthetase</fullName>
            <shortName evidence="3">PPC synthetase</shortName>
            <shortName evidence="3">PPC-S</shortName>
        </alternativeName>
    </domain>
</protein>
<dbReference type="GO" id="GO:0004632">
    <property type="term" value="F:phosphopantothenate--cysteine ligase activity"/>
    <property type="evidence" value="ECO:0007669"/>
    <property type="project" value="UniProtKB-UniRule"/>
</dbReference>
<comment type="caution">
    <text evidence="8">The sequence shown here is derived from an EMBL/GenBank/DDBJ whole genome shotgun (WGS) entry which is preliminary data.</text>
</comment>
<dbReference type="InterPro" id="IPR003382">
    <property type="entry name" value="Flavoprotein"/>
</dbReference>
<dbReference type="NCBIfam" id="TIGR00521">
    <property type="entry name" value="coaBC_dfp"/>
    <property type="match status" value="1"/>
</dbReference>
<dbReference type="GO" id="GO:0046872">
    <property type="term" value="F:metal ion binding"/>
    <property type="evidence" value="ECO:0007669"/>
    <property type="project" value="UniProtKB-KW"/>
</dbReference>
<keyword evidence="2 3" id="KW-0456">Lyase</keyword>
<dbReference type="GO" id="GO:0004633">
    <property type="term" value="F:phosphopantothenoylcysteine decarboxylase activity"/>
    <property type="evidence" value="ECO:0007669"/>
    <property type="project" value="UniProtKB-UniRule"/>
</dbReference>
<keyword evidence="1 3" id="KW-0210">Decarboxylase</keyword>
<comment type="cofactor">
    <cofactor evidence="3">
        <name>Mg(2+)</name>
        <dbReference type="ChEBI" id="CHEBI:18420"/>
    </cofactor>
</comment>
<comment type="pathway">
    <text evidence="3 4">Cofactor biosynthesis; coenzyme A biosynthesis; CoA from (R)-pantothenate: step 3/5.</text>
</comment>
<dbReference type="EC" id="6.3.2.5" evidence="3"/>
<comment type="caution">
    <text evidence="3">Lacks conserved residue(s) required for the propagation of feature annotation.</text>
</comment>
<feature type="binding site" evidence="3">
    <location>
        <begin position="378"/>
        <end position="381"/>
    </location>
    <ligand>
        <name>CTP</name>
        <dbReference type="ChEBI" id="CHEBI:37563"/>
    </ligand>
</feature>
<evidence type="ECO:0000256" key="2">
    <source>
        <dbReference type="ARBA" id="ARBA00023239"/>
    </source>
</evidence>
<dbReference type="Gene3D" id="3.40.50.1950">
    <property type="entry name" value="Flavin prenyltransferase-like"/>
    <property type="match status" value="1"/>
</dbReference>
<reference evidence="8 9" key="1">
    <citation type="journal article" date="2014" name="BMC Genomics">
        <title>Comparative genomics of Bradyrhizobium japonicum CPAC 15 and Bradyrhizobium diazoefficiens CPAC 7: elite model strains for understanding symbiotic performance with soybean.</title>
        <authorList>
            <person name="Siqueira A.F."/>
            <person name="Ormeno-Orrillo E."/>
            <person name="Souza R.C."/>
            <person name="Rodrigues E.P."/>
            <person name="Almeida L.G."/>
            <person name="Barcellos F.G."/>
            <person name="Batista J.S."/>
            <person name="Nakatami A.S."/>
            <person name="Martinez-Romero E."/>
            <person name="Vasconcelos A.T."/>
            <person name="Hungria M."/>
        </authorList>
    </citation>
    <scope>NUCLEOTIDE SEQUENCE [LARGE SCALE GENOMIC DNA]</scope>
    <source>
        <strain evidence="8 9">SEMIA 5080</strain>
    </source>
</reference>
<dbReference type="HAMAP" id="MF_02225">
    <property type="entry name" value="CoaBC"/>
    <property type="match status" value="1"/>
</dbReference>
<comment type="similarity">
    <text evidence="3 4">In the N-terminal section; belongs to the HFCD (homo-oligomeric flavin containing Cys decarboxylase) superfamily.</text>
</comment>
<comment type="cofactor">
    <cofactor evidence="3">
        <name>FMN</name>
        <dbReference type="ChEBI" id="CHEBI:58210"/>
    </cofactor>
    <text evidence="3">Binds 1 FMN per subunit.</text>
</comment>
<comment type="function">
    <text evidence="4">Catalyzes two steps in the biosynthesis of coenzyme A. In the first step cysteine is conjugated to 4'-phosphopantothenate to form 4-phosphopantothenoylcysteine, in the latter compound is decarboxylated to form 4'-phosphopantotheine.</text>
</comment>
<dbReference type="InterPro" id="IPR005252">
    <property type="entry name" value="CoaBC"/>
</dbReference>
<dbReference type="Pfam" id="PF04127">
    <property type="entry name" value="DFP"/>
    <property type="match status" value="1"/>
</dbReference>
<dbReference type="UniPathway" id="UPA00241">
    <property type="reaction ID" value="UER00353"/>
</dbReference>
<gene>
    <name evidence="8" type="primary">dfp</name>
    <name evidence="3" type="synonym">coaBC</name>
    <name evidence="8" type="ORF">BJA5080_01843</name>
</gene>
<dbReference type="PANTHER" id="PTHR14359">
    <property type="entry name" value="HOMO-OLIGOMERIC FLAVIN CONTAINING CYS DECARBOXYLASE FAMILY"/>
    <property type="match status" value="1"/>
</dbReference>
<evidence type="ECO:0000256" key="3">
    <source>
        <dbReference type="HAMAP-Rule" id="MF_02225"/>
    </source>
</evidence>
<name>A0A837C850_9BRAD</name>
<dbReference type="InterPro" id="IPR007085">
    <property type="entry name" value="DNA/pantothenate-metab_flavo_C"/>
</dbReference>
<keyword evidence="3" id="KW-0511">Multifunctional enzyme</keyword>
<feature type="domain" description="DNA/pantothenate metabolism flavoprotein C-terminal" evidence="6">
    <location>
        <begin position="259"/>
        <end position="477"/>
    </location>
</feature>
<keyword evidence="3 4" id="KW-0436">Ligase</keyword>
<evidence type="ECO:0000313" key="9">
    <source>
        <dbReference type="Proteomes" id="UP000024900"/>
    </source>
</evidence>
<feature type="binding site" evidence="3">
    <location>
        <position position="351"/>
    </location>
    <ligand>
        <name>CTP</name>
        <dbReference type="ChEBI" id="CHEBI:37563"/>
    </ligand>
</feature>
<feature type="domain" description="Flavoprotein" evidence="5">
    <location>
        <begin position="78"/>
        <end position="242"/>
    </location>
</feature>
<feature type="binding site" evidence="3">
    <location>
        <position position="398"/>
    </location>
    <ligand>
        <name>CTP</name>
        <dbReference type="ChEBI" id="CHEBI:37563"/>
    </ligand>
</feature>
<comment type="catalytic activity">
    <reaction evidence="3 4">
        <text>(R)-4'-phosphopantothenate + L-cysteine + CTP = N-[(R)-4-phosphopantothenoyl]-L-cysteine + CMP + diphosphate + H(+)</text>
        <dbReference type="Rhea" id="RHEA:19397"/>
        <dbReference type="ChEBI" id="CHEBI:10986"/>
        <dbReference type="ChEBI" id="CHEBI:15378"/>
        <dbReference type="ChEBI" id="CHEBI:33019"/>
        <dbReference type="ChEBI" id="CHEBI:35235"/>
        <dbReference type="ChEBI" id="CHEBI:37563"/>
        <dbReference type="ChEBI" id="CHEBI:59458"/>
        <dbReference type="ChEBI" id="CHEBI:60377"/>
        <dbReference type="EC" id="6.3.2.5"/>
    </reaction>
</comment>
<comment type="similarity">
    <text evidence="3 4">In the C-terminal section; belongs to the PPC synthetase family.</text>
</comment>
<evidence type="ECO:0000313" key="8">
    <source>
        <dbReference type="EMBL" id="KGJ65198.1"/>
    </source>
</evidence>